<dbReference type="Gene3D" id="3.30.360.10">
    <property type="entry name" value="Dihydrodipicolinate Reductase, domain 2"/>
    <property type="match status" value="1"/>
</dbReference>
<dbReference type="Proteomes" id="UP000070058">
    <property type="component" value="Unassembled WGS sequence"/>
</dbReference>
<evidence type="ECO:0000313" key="5">
    <source>
        <dbReference type="Proteomes" id="UP000070058"/>
    </source>
</evidence>
<dbReference type="InterPro" id="IPR055170">
    <property type="entry name" value="GFO_IDH_MocA-like_dom"/>
</dbReference>
<evidence type="ECO:0000259" key="2">
    <source>
        <dbReference type="Pfam" id="PF01408"/>
    </source>
</evidence>
<dbReference type="Pfam" id="PF01408">
    <property type="entry name" value="GFO_IDH_MocA"/>
    <property type="match status" value="1"/>
</dbReference>
<gene>
    <name evidence="4" type="ORF">AXK11_08650</name>
</gene>
<sequence>MLNVAVIGCGVIAQQHLRGLAKLDNARAVAVCDVRPEVAQKTAETFGVPRWSTEAGELFADPQVHAIILALPTNLRTPLALDAFKHGKHVLVEKPVAMNAAEARALVAAQGDRVGACCSSRFRSFQAAKAAADHIRAGGLGTIRTITCRAVFKPADEAPTSPPPVWRLRRDLNGGGIFVNWGCYDLDYLLGLLDFRLTPQFALARAWPVPDAFRAYAAEGSDAETHIAALVTFAEGCVLTYERAEFSSLPPTTVWQICGDKGSLDLKMLLPKKENVVLTEPRAGGGIQSRVLWEGDEGGWGAEHDAVVRDFVDAVVHQRKPNTTLEDALLFARIADKLYESIDTGAPAAF</sequence>
<evidence type="ECO:0000313" key="4">
    <source>
        <dbReference type="EMBL" id="KXU34369.1"/>
    </source>
</evidence>
<dbReference type="Gene3D" id="3.40.50.720">
    <property type="entry name" value="NAD(P)-binding Rossmann-like Domain"/>
    <property type="match status" value="1"/>
</dbReference>
<feature type="domain" description="Gfo/Idh/MocA-like oxidoreductase N-terminal" evidence="2">
    <location>
        <begin position="2"/>
        <end position="109"/>
    </location>
</feature>
<dbReference type="InterPro" id="IPR036291">
    <property type="entry name" value="NAD(P)-bd_dom_sf"/>
</dbReference>
<accession>A0A139SIJ7</accession>
<dbReference type="EMBL" id="LSZQ01000066">
    <property type="protein sequence ID" value="KXU34369.1"/>
    <property type="molecule type" value="Genomic_DNA"/>
</dbReference>
<dbReference type="InterPro" id="IPR000683">
    <property type="entry name" value="Gfo/Idh/MocA-like_OxRdtase_N"/>
</dbReference>
<dbReference type="STRING" id="1548207.AXK11_08650"/>
<dbReference type="AlphaFoldDB" id="A0A139SIJ7"/>
<organism evidence="4 5">
    <name type="scientific">Cephaloticoccus primus</name>
    <dbReference type="NCBI Taxonomy" id="1548207"/>
    <lineage>
        <taxon>Bacteria</taxon>
        <taxon>Pseudomonadati</taxon>
        <taxon>Verrucomicrobiota</taxon>
        <taxon>Opitutia</taxon>
        <taxon>Opitutales</taxon>
        <taxon>Opitutaceae</taxon>
        <taxon>Cephaloticoccus</taxon>
    </lineage>
</organism>
<evidence type="ECO:0008006" key="6">
    <source>
        <dbReference type="Google" id="ProtNLM"/>
    </source>
</evidence>
<dbReference type="SUPFAM" id="SSF51735">
    <property type="entry name" value="NAD(P)-binding Rossmann-fold domains"/>
    <property type="match status" value="1"/>
</dbReference>
<dbReference type="Pfam" id="PF22725">
    <property type="entry name" value="GFO_IDH_MocA_C3"/>
    <property type="match status" value="1"/>
</dbReference>
<evidence type="ECO:0000256" key="1">
    <source>
        <dbReference type="ARBA" id="ARBA00023002"/>
    </source>
</evidence>
<protein>
    <recommendedName>
        <fullName evidence="6">Gfo/Idh/MocA-like oxidoreductase N-terminal domain-containing protein</fullName>
    </recommendedName>
</protein>
<feature type="domain" description="GFO/IDH/MocA-like oxidoreductase" evidence="3">
    <location>
        <begin position="130"/>
        <end position="264"/>
    </location>
</feature>
<dbReference type="GO" id="GO:0016491">
    <property type="term" value="F:oxidoreductase activity"/>
    <property type="evidence" value="ECO:0007669"/>
    <property type="project" value="UniProtKB-KW"/>
</dbReference>
<dbReference type="PANTHER" id="PTHR43818">
    <property type="entry name" value="BCDNA.GH03377"/>
    <property type="match status" value="1"/>
</dbReference>
<name>A0A139SIJ7_9BACT</name>
<dbReference type="GO" id="GO:0000166">
    <property type="term" value="F:nucleotide binding"/>
    <property type="evidence" value="ECO:0007669"/>
    <property type="project" value="InterPro"/>
</dbReference>
<dbReference type="RefSeq" id="WP_197456862.1">
    <property type="nucleotide sequence ID" value="NZ_LSZQ01000066.1"/>
</dbReference>
<keyword evidence="5" id="KW-1185">Reference proteome</keyword>
<proteinExistence type="predicted"/>
<dbReference type="PANTHER" id="PTHR43818:SF11">
    <property type="entry name" value="BCDNA.GH03377"/>
    <property type="match status" value="1"/>
</dbReference>
<evidence type="ECO:0000259" key="3">
    <source>
        <dbReference type="Pfam" id="PF22725"/>
    </source>
</evidence>
<dbReference type="SUPFAM" id="SSF55347">
    <property type="entry name" value="Glyceraldehyde-3-phosphate dehydrogenase-like, C-terminal domain"/>
    <property type="match status" value="1"/>
</dbReference>
<keyword evidence="1" id="KW-0560">Oxidoreductase</keyword>
<dbReference type="InterPro" id="IPR050463">
    <property type="entry name" value="Gfo/Idh/MocA_oxidrdct_glycsds"/>
</dbReference>
<reference evidence="5" key="1">
    <citation type="submission" date="2016-02" db="EMBL/GenBank/DDBJ databases">
        <authorList>
            <person name="Sanders J.G."/>
            <person name="Lin J.Y."/>
            <person name="Wertz J.T."/>
            <person name="Russell J.A."/>
            <person name="Moreau C.S."/>
            <person name="Powell S."/>
        </authorList>
    </citation>
    <scope>NUCLEOTIDE SEQUENCE [LARGE SCALE GENOMIC DNA]</scope>
    <source>
        <strain evidence="5">CAG34</strain>
    </source>
</reference>
<comment type="caution">
    <text evidence="4">The sequence shown here is derived from an EMBL/GenBank/DDBJ whole genome shotgun (WGS) entry which is preliminary data.</text>
</comment>